<keyword evidence="5 9" id="KW-0732">Signal</keyword>
<proteinExistence type="inferred from homology"/>
<evidence type="ECO:0000256" key="9">
    <source>
        <dbReference type="RuleBase" id="RU361240"/>
    </source>
</evidence>
<keyword evidence="12" id="KW-1185">Reference proteome</keyword>
<evidence type="ECO:0000256" key="5">
    <source>
        <dbReference type="ARBA" id="ARBA00022729"/>
    </source>
</evidence>
<evidence type="ECO:0000256" key="3">
    <source>
        <dbReference type="ARBA" id="ARBA00022670"/>
    </source>
</evidence>
<dbReference type="CDD" id="cd03879">
    <property type="entry name" value="M28_AAP"/>
    <property type="match status" value="1"/>
</dbReference>
<keyword evidence="7 9" id="KW-0862">Zinc</keyword>
<dbReference type="SUPFAM" id="SSF53187">
    <property type="entry name" value="Zn-dependent exopeptidases"/>
    <property type="match status" value="1"/>
</dbReference>
<dbReference type="GO" id="GO:0046872">
    <property type="term" value="F:metal ion binding"/>
    <property type="evidence" value="ECO:0007669"/>
    <property type="project" value="UniProtKB-KW"/>
</dbReference>
<evidence type="ECO:0000256" key="1">
    <source>
        <dbReference type="ARBA" id="ARBA00001947"/>
    </source>
</evidence>
<comment type="cofactor">
    <cofactor evidence="1">
        <name>Zn(2+)</name>
        <dbReference type="ChEBI" id="CHEBI:29105"/>
    </cofactor>
</comment>
<dbReference type="InterPro" id="IPR045175">
    <property type="entry name" value="M28_fam"/>
</dbReference>
<keyword evidence="4 9" id="KW-0479">Metal-binding</keyword>
<evidence type="ECO:0000259" key="10">
    <source>
        <dbReference type="Pfam" id="PF04389"/>
    </source>
</evidence>
<feature type="chain" id="PRO_5023153565" description="Peptide hydrolase" evidence="9">
    <location>
        <begin position="20"/>
        <end position="381"/>
    </location>
</feature>
<sequence length="381" mass="40786">MKWFNSLLFFASLAVTCTARISESELRENVAKGLRLVSLEEGVDPVWRTDDEVLKLIADDVGFFDVTEIYDINDAETLSIQRIADTVAFAAPSQDDVVATMFADVSQPTMEQYLANLTAFNNRYYRATTGAAASTWIRDTLLAVTRAFPASGATVSLVSHSFVQSSIVGVIPGSDRTAPRVILGAHMDSINNGNPTSGRAPGADDDGSGTVNVMEAFRVLVTNGFKPVRTVEFHLYAGEEAGLLGSQAIARSYKSSGVAVRGMLNLDMTAYIRPGTQTVIGFLPDFTNAALTTFTGTLVTRYLPGTRFITSSACGYGCSDHASWNREGFASAAALEGDKANLNSRLHTTSDLVNVAGFSWPHSIQFTKLAIAFATELGNGA</sequence>
<feature type="signal peptide" evidence="9">
    <location>
        <begin position="1"/>
        <end position="19"/>
    </location>
</feature>
<evidence type="ECO:0000256" key="7">
    <source>
        <dbReference type="ARBA" id="ARBA00022833"/>
    </source>
</evidence>
<keyword evidence="6 9" id="KW-0378">Hydrolase</keyword>
<dbReference type="OrthoDB" id="2214at2759"/>
<gene>
    <name evidence="11" type="ORF">FA15DRAFT_373691</name>
</gene>
<dbReference type="PANTHER" id="PTHR12147:SF56">
    <property type="entry name" value="AMINOPEPTIDASE YDR415C-RELATED"/>
    <property type="match status" value="1"/>
</dbReference>
<dbReference type="Proteomes" id="UP000307440">
    <property type="component" value="Unassembled WGS sequence"/>
</dbReference>
<protein>
    <recommendedName>
        <fullName evidence="9">Peptide hydrolase</fullName>
        <ecNumber evidence="9">3.4.-.-</ecNumber>
    </recommendedName>
</protein>
<dbReference type="GO" id="GO:0004177">
    <property type="term" value="F:aminopeptidase activity"/>
    <property type="evidence" value="ECO:0007669"/>
    <property type="project" value="UniProtKB-KW"/>
</dbReference>
<dbReference type="GO" id="GO:0008235">
    <property type="term" value="F:metalloexopeptidase activity"/>
    <property type="evidence" value="ECO:0007669"/>
    <property type="project" value="InterPro"/>
</dbReference>
<feature type="domain" description="Peptidase M28" evidence="10">
    <location>
        <begin position="167"/>
        <end position="364"/>
    </location>
</feature>
<organism evidence="11 12">
    <name type="scientific">Coprinopsis marcescibilis</name>
    <name type="common">Agaric fungus</name>
    <name type="synonym">Psathyrella marcescibilis</name>
    <dbReference type="NCBI Taxonomy" id="230819"/>
    <lineage>
        <taxon>Eukaryota</taxon>
        <taxon>Fungi</taxon>
        <taxon>Dikarya</taxon>
        <taxon>Basidiomycota</taxon>
        <taxon>Agaricomycotina</taxon>
        <taxon>Agaricomycetes</taxon>
        <taxon>Agaricomycetidae</taxon>
        <taxon>Agaricales</taxon>
        <taxon>Agaricineae</taxon>
        <taxon>Psathyrellaceae</taxon>
        <taxon>Coprinopsis</taxon>
    </lineage>
</organism>
<dbReference type="InterPro" id="IPR007484">
    <property type="entry name" value="Peptidase_M28"/>
</dbReference>
<dbReference type="EMBL" id="ML210190">
    <property type="protein sequence ID" value="TFK25151.1"/>
    <property type="molecule type" value="Genomic_DNA"/>
</dbReference>
<name>A0A5C3KWV0_COPMA</name>
<reference evidence="11 12" key="1">
    <citation type="journal article" date="2019" name="Nat. Ecol. Evol.">
        <title>Megaphylogeny resolves global patterns of mushroom evolution.</title>
        <authorList>
            <person name="Varga T."/>
            <person name="Krizsan K."/>
            <person name="Foldi C."/>
            <person name="Dima B."/>
            <person name="Sanchez-Garcia M."/>
            <person name="Sanchez-Ramirez S."/>
            <person name="Szollosi G.J."/>
            <person name="Szarkandi J.G."/>
            <person name="Papp V."/>
            <person name="Albert L."/>
            <person name="Andreopoulos W."/>
            <person name="Angelini C."/>
            <person name="Antonin V."/>
            <person name="Barry K.W."/>
            <person name="Bougher N.L."/>
            <person name="Buchanan P."/>
            <person name="Buyck B."/>
            <person name="Bense V."/>
            <person name="Catcheside P."/>
            <person name="Chovatia M."/>
            <person name="Cooper J."/>
            <person name="Damon W."/>
            <person name="Desjardin D."/>
            <person name="Finy P."/>
            <person name="Geml J."/>
            <person name="Haridas S."/>
            <person name="Hughes K."/>
            <person name="Justo A."/>
            <person name="Karasinski D."/>
            <person name="Kautmanova I."/>
            <person name="Kiss B."/>
            <person name="Kocsube S."/>
            <person name="Kotiranta H."/>
            <person name="LaButti K.M."/>
            <person name="Lechner B.E."/>
            <person name="Liimatainen K."/>
            <person name="Lipzen A."/>
            <person name="Lukacs Z."/>
            <person name="Mihaltcheva S."/>
            <person name="Morgado L.N."/>
            <person name="Niskanen T."/>
            <person name="Noordeloos M.E."/>
            <person name="Ohm R.A."/>
            <person name="Ortiz-Santana B."/>
            <person name="Ovrebo C."/>
            <person name="Racz N."/>
            <person name="Riley R."/>
            <person name="Savchenko A."/>
            <person name="Shiryaev A."/>
            <person name="Soop K."/>
            <person name="Spirin V."/>
            <person name="Szebenyi C."/>
            <person name="Tomsovsky M."/>
            <person name="Tulloss R.E."/>
            <person name="Uehling J."/>
            <person name="Grigoriev I.V."/>
            <person name="Vagvolgyi C."/>
            <person name="Papp T."/>
            <person name="Martin F.M."/>
            <person name="Miettinen O."/>
            <person name="Hibbett D.S."/>
            <person name="Nagy L.G."/>
        </authorList>
    </citation>
    <scope>NUCLEOTIDE SEQUENCE [LARGE SCALE GENOMIC DNA]</scope>
    <source>
        <strain evidence="11 12">CBS 121175</strain>
    </source>
</reference>
<dbReference type="AlphaFoldDB" id="A0A5C3KWV0"/>
<keyword evidence="3 9" id="KW-0645">Protease</keyword>
<evidence type="ECO:0000313" key="12">
    <source>
        <dbReference type="Proteomes" id="UP000307440"/>
    </source>
</evidence>
<keyword evidence="2 11" id="KW-0031">Aminopeptidase</keyword>
<comment type="similarity">
    <text evidence="8">Belongs to the peptidase M28 family. M28E subfamily.</text>
</comment>
<evidence type="ECO:0000313" key="11">
    <source>
        <dbReference type="EMBL" id="TFK25151.1"/>
    </source>
</evidence>
<dbReference type="Pfam" id="PF04389">
    <property type="entry name" value="Peptidase_M28"/>
    <property type="match status" value="1"/>
</dbReference>
<evidence type="ECO:0000256" key="6">
    <source>
        <dbReference type="ARBA" id="ARBA00022801"/>
    </source>
</evidence>
<evidence type="ECO:0000256" key="8">
    <source>
        <dbReference type="ARBA" id="ARBA00043962"/>
    </source>
</evidence>
<dbReference type="Gene3D" id="3.40.630.10">
    <property type="entry name" value="Zn peptidases"/>
    <property type="match status" value="1"/>
</dbReference>
<evidence type="ECO:0000256" key="4">
    <source>
        <dbReference type="ARBA" id="ARBA00022723"/>
    </source>
</evidence>
<evidence type="ECO:0000256" key="2">
    <source>
        <dbReference type="ARBA" id="ARBA00022438"/>
    </source>
</evidence>
<dbReference type="STRING" id="230819.A0A5C3KWV0"/>
<dbReference type="GO" id="GO:0006508">
    <property type="term" value="P:proteolysis"/>
    <property type="evidence" value="ECO:0007669"/>
    <property type="project" value="UniProtKB-KW"/>
</dbReference>
<accession>A0A5C3KWV0</accession>
<dbReference type="PANTHER" id="PTHR12147">
    <property type="entry name" value="METALLOPEPTIDASE M28 FAMILY MEMBER"/>
    <property type="match status" value="1"/>
</dbReference>
<dbReference type="EC" id="3.4.-.-" evidence="9"/>